<dbReference type="GO" id="GO:0051224">
    <property type="term" value="P:negative regulation of protein transport"/>
    <property type="evidence" value="ECO:0007669"/>
    <property type="project" value="UniProtKB-UniRule"/>
</dbReference>
<evidence type="ECO:0000313" key="6">
    <source>
        <dbReference type="Proteomes" id="UP000229329"/>
    </source>
</evidence>
<keyword evidence="2 4" id="KW-0963">Cytoplasm</keyword>
<dbReference type="GO" id="GO:0005737">
    <property type="term" value="C:cytoplasm"/>
    <property type="evidence" value="ECO:0007669"/>
    <property type="project" value="UniProtKB-SubCell"/>
</dbReference>
<evidence type="ECO:0000256" key="3">
    <source>
        <dbReference type="ARBA" id="ARBA00023186"/>
    </source>
</evidence>
<evidence type="ECO:0000256" key="1">
    <source>
        <dbReference type="ARBA" id="ARBA00004496"/>
    </source>
</evidence>
<evidence type="ECO:0000256" key="2">
    <source>
        <dbReference type="ARBA" id="ARBA00022490"/>
    </source>
</evidence>
<dbReference type="GO" id="GO:0005048">
    <property type="term" value="F:signal sequence binding"/>
    <property type="evidence" value="ECO:0007669"/>
    <property type="project" value="UniProtKB-UniRule"/>
</dbReference>
<sequence>MNESPNWHVCGLVVQCNPEKIQAVKTALLAITHTEIPAVDEKMGKIVAVMQSHDEHILLDNMESAKNIDGVIVVSLVYHQQDVQNAMND</sequence>
<evidence type="ECO:0000313" key="5">
    <source>
        <dbReference type="EMBL" id="PJG86231.1"/>
    </source>
</evidence>
<reference evidence="5 6" key="1">
    <citation type="submission" date="2017-11" db="EMBL/GenBank/DDBJ databases">
        <title>Reclassification of Bisgaard taxon 7 as Conservatibacter flavescens gen. nov., sp. nov.</title>
        <authorList>
            <person name="Christensen H."/>
        </authorList>
    </citation>
    <scope>NUCLEOTIDE SEQUENCE [LARGE SCALE GENOMIC DNA]</scope>
    <source>
        <strain evidence="5 6">7_4</strain>
    </source>
</reference>
<proteinExistence type="inferred from homology"/>
<dbReference type="OrthoDB" id="6455702at2"/>
<name>A0A2M8S527_9PAST</name>
<comment type="subunit">
    <text evidence="4">Interacts with the cytoplasmic NapA precursor.</text>
</comment>
<dbReference type="PANTHER" id="PTHR38603:SF1">
    <property type="entry name" value="CHAPERONE NAPD"/>
    <property type="match status" value="1"/>
</dbReference>
<keyword evidence="3 4" id="KW-0143">Chaperone</keyword>
<evidence type="ECO:0000256" key="4">
    <source>
        <dbReference type="HAMAP-Rule" id="MF_02200"/>
    </source>
</evidence>
<dbReference type="Gene3D" id="3.30.70.920">
    <property type="match status" value="1"/>
</dbReference>
<dbReference type="EMBL" id="PHHA01000003">
    <property type="protein sequence ID" value="PJG86231.1"/>
    <property type="molecule type" value="Genomic_DNA"/>
</dbReference>
<comment type="similarity">
    <text evidence="4">Belongs to the NapD family.</text>
</comment>
<keyword evidence="6" id="KW-1185">Reference proteome</keyword>
<dbReference type="Proteomes" id="UP000229329">
    <property type="component" value="Unassembled WGS sequence"/>
</dbReference>
<comment type="subcellular location">
    <subcellularLocation>
        <location evidence="1 4">Cytoplasm</location>
    </subcellularLocation>
</comment>
<dbReference type="AlphaFoldDB" id="A0A2M8S527"/>
<accession>A0A2M8S527</accession>
<dbReference type="InterPro" id="IPR005623">
    <property type="entry name" value="Chaperone_NapD_NO3_reduct"/>
</dbReference>
<gene>
    <name evidence="4" type="primary">napD</name>
    <name evidence="5" type="ORF">CVP05_02075</name>
</gene>
<comment type="caution">
    <text evidence="5">The sequence shown here is derived from an EMBL/GenBank/DDBJ whole genome shotgun (WGS) entry which is preliminary data.</text>
</comment>
<organism evidence="5 6">
    <name type="scientific">Conservatibacter flavescens</name>
    <dbReference type="NCBI Taxonomy" id="28161"/>
    <lineage>
        <taxon>Bacteria</taxon>
        <taxon>Pseudomonadati</taxon>
        <taxon>Pseudomonadota</taxon>
        <taxon>Gammaproteobacteria</taxon>
        <taxon>Pasteurellales</taxon>
        <taxon>Pasteurellaceae</taxon>
        <taxon>Conservatibacter</taxon>
    </lineage>
</organism>
<dbReference type="Pfam" id="PF03927">
    <property type="entry name" value="NapD"/>
    <property type="match status" value="1"/>
</dbReference>
<dbReference type="PANTHER" id="PTHR38603">
    <property type="entry name" value="CHAPERONE NAPD"/>
    <property type="match status" value="1"/>
</dbReference>
<dbReference type="HAMAP" id="MF_02200">
    <property type="entry name" value="NapD"/>
    <property type="match status" value="1"/>
</dbReference>
<comment type="function">
    <text evidence="4">Chaperone for NapA, the catalytic subunit of the periplasmic nitrate reductase. It binds directly and specifically to the twin-arginine signal peptide of NapA, preventing premature interaction with the Tat translocase and premature export.</text>
</comment>
<protein>
    <recommendedName>
        <fullName evidence="4">Chaperone NapD</fullName>
    </recommendedName>
    <alternativeName>
        <fullName evidence="4">NapA signal peptide-binding chaperone NapD</fullName>
    </alternativeName>
</protein>